<name>A0A0D6ZCL5_9BACI</name>
<dbReference type="OrthoDB" id="2138957at2"/>
<dbReference type="AlphaFoldDB" id="A0A0D6ZCL5"/>
<evidence type="ECO:0000313" key="3">
    <source>
        <dbReference type="Proteomes" id="UP000032512"/>
    </source>
</evidence>
<dbReference type="PATRIC" id="fig|285983.3.peg.356"/>
<evidence type="ECO:0000256" key="1">
    <source>
        <dbReference type="SAM" id="MobiDB-lite"/>
    </source>
</evidence>
<accession>A0A0D6ZCL5</accession>
<comment type="caution">
    <text evidence="2">The sequence shown here is derived from an EMBL/GenBank/DDBJ whole genome shotgun (WGS) entry which is preliminary data.</text>
</comment>
<feature type="region of interest" description="Disordered" evidence="1">
    <location>
        <begin position="63"/>
        <end position="95"/>
    </location>
</feature>
<feature type="compositionally biased region" description="Basic and acidic residues" evidence="1">
    <location>
        <begin position="63"/>
        <end position="72"/>
    </location>
</feature>
<proteinExistence type="predicted"/>
<keyword evidence="3" id="KW-1185">Reference proteome</keyword>
<organism evidence="2 3">
    <name type="scientific">Mesobacillus subterraneus</name>
    <dbReference type="NCBI Taxonomy" id="285983"/>
    <lineage>
        <taxon>Bacteria</taxon>
        <taxon>Bacillati</taxon>
        <taxon>Bacillota</taxon>
        <taxon>Bacilli</taxon>
        <taxon>Bacillales</taxon>
        <taxon>Bacillaceae</taxon>
        <taxon>Mesobacillus</taxon>
    </lineage>
</organism>
<dbReference type="Gene3D" id="3.30.1490.480">
    <property type="entry name" value="Endolytic murein transglycosylase"/>
    <property type="match status" value="1"/>
</dbReference>
<sequence>MNRRSAQAFALGLLLAAVFIWAGNSVIAEKESGRKLTLSDAKRHLEDNGYHVISSSEFSKLTAKEDPVKKEQPSATAGTKAPGSTLQKEQEKAESEKKFTLIIVSGMTPKDVAAMLQSNGIIADAAAFERYLIDNNFHTKIQIGSYVLTNSMDFNQIAKIIT</sequence>
<protein>
    <recommendedName>
        <fullName evidence="4">Endolytic transglycosylase MltG</fullName>
    </recommendedName>
</protein>
<dbReference type="EMBL" id="JXIQ01000073">
    <property type="protein sequence ID" value="KIY22323.1"/>
    <property type="molecule type" value="Genomic_DNA"/>
</dbReference>
<gene>
    <name evidence="2" type="ORF">UB32_09165</name>
</gene>
<feature type="compositionally biased region" description="Polar residues" evidence="1">
    <location>
        <begin position="73"/>
        <end position="86"/>
    </location>
</feature>
<dbReference type="RefSeq" id="WP_044393116.1">
    <property type="nucleotide sequence ID" value="NZ_JXIQ01000073.1"/>
</dbReference>
<evidence type="ECO:0008006" key="4">
    <source>
        <dbReference type="Google" id="ProtNLM"/>
    </source>
</evidence>
<evidence type="ECO:0000313" key="2">
    <source>
        <dbReference type="EMBL" id="KIY22323.1"/>
    </source>
</evidence>
<dbReference type="Proteomes" id="UP000032512">
    <property type="component" value="Unassembled WGS sequence"/>
</dbReference>
<reference evidence="2 3" key="1">
    <citation type="submission" date="2015-01" db="EMBL/GenBank/DDBJ databases">
        <title>Draft genome sequences of the supercritical CO2 tolerant bacteria Bacillus subterraneus MITOT1 and Bacillus cereus MIT0214.</title>
        <authorList>
            <person name="Peet K.C."/>
            <person name="Thompson J.R."/>
        </authorList>
    </citation>
    <scope>NUCLEOTIDE SEQUENCE [LARGE SCALE GENOMIC DNA]</scope>
    <source>
        <strain evidence="2 3">MITOT1</strain>
    </source>
</reference>